<protein>
    <submittedName>
        <fullName evidence="1">DUF4976 domain-containing protein</fullName>
    </submittedName>
</protein>
<keyword evidence="2" id="KW-1185">Reference proteome</keyword>
<sequence length="80" mass="9295">MAFSLKLFICEPQISWVAQQYKLIGNSKDGNFELYDLINDPSEKQNCIETYPEVANKLKKELFAWQTSVENSKKGLDYKN</sequence>
<accession>A0A8J7J4J4</accession>
<proteinExistence type="predicted"/>
<reference evidence="1" key="1">
    <citation type="submission" date="2020-12" db="EMBL/GenBank/DDBJ databases">
        <title>Snuella sp. nov., isolated from sediment in Incheon.</title>
        <authorList>
            <person name="Kim W."/>
        </authorList>
    </citation>
    <scope>NUCLEOTIDE SEQUENCE</scope>
    <source>
        <strain evidence="1">CAU 1569</strain>
    </source>
</reference>
<comment type="caution">
    <text evidence="1">The sequence shown here is derived from an EMBL/GenBank/DDBJ whole genome shotgun (WGS) entry which is preliminary data.</text>
</comment>
<organism evidence="1 2">
    <name type="scientific">Snuella sedimenti</name>
    <dbReference type="NCBI Taxonomy" id="2798802"/>
    <lineage>
        <taxon>Bacteria</taxon>
        <taxon>Pseudomonadati</taxon>
        <taxon>Bacteroidota</taxon>
        <taxon>Flavobacteriia</taxon>
        <taxon>Flavobacteriales</taxon>
        <taxon>Flavobacteriaceae</taxon>
        <taxon>Snuella</taxon>
    </lineage>
</organism>
<evidence type="ECO:0000313" key="1">
    <source>
        <dbReference type="EMBL" id="MBJ6368564.1"/>
    </source>
</evidence>
<evidence type="ECO:0000313" key="2">
    <source>
        <dbReference type="Proteomes" id="UP000610931"/>
    </source>
</evidence>
<name>A0A8J7J4J4_9FLAO</name>
<dbReference type="Gene3D" id="3.30.1120.10">
    <property type="match status" value="1"/>
</dbReference>
<dbReference type="SUPFAM" id="SSF53649">
    <property type="entry name" value="Alkaline phosphatase-like"/>
    <property type="match status" value="1"/>
</dbReference>
<dbReference type="Proteomes" id="UP000610931">
    <property type="component" value="Unassembled WGS sequence"/>
</dbReference>
<gene>
    <name evidence="1" type="ORF">JF259_10740</name>
</gene>
<dbReference type="AlphaFoldDB" id="A0A8J7J4J4"/>
<dbReference type="EMBL" id="JAELVQ010000012">
    <property type="protein sequence ID" value="MBJ6368564.1"/>
    <property type="molecule type" value="Genomic_DNA"/>
</dbReference>
<dbReference type="InterPro" id="IPR017850">
    <property type="entry name" value="Alkaline_phosphatase_core_sf"/>
</dbReference>